<proteinExistence type="predicted"/>
<dbReference type="InterPro" id="IPR008868">
    <property type="entry name" value="TniB"/>
</dbReference>
<dbReference type="Pfam" id="PF05621">
    <property type="entry name" value="TniB"/>
    <property type="match status" value="1"/>
</dbReference>
<organism evidence="1 2">
    <name type="scientific">Promicromonospora soli</name>
    <dbReference type="NCBI Taxonomy" id="2035533"/>
    <lineage>
        <taxon>Bacteria</taxon>
        <taxon>Bacillati</taxon>
        <taxon>Actinomycetota</taxon>
        <taxon>Actinomycetes</taxon>
        <taxon>Micrococcales</taxon>
        <taxon>Promicromonosporaceae</taxon>
        <taxon>Promicromonospora</taxon>
    </lineage>
</organism>
<dbReference type="AlphaFoldDB" id="A0A919FQV7"/>
<dbReference type="EMBL" id="BNAS01000002">
    <property type="protein sequence ID" value="GHH70336.1"/>
    <property type="molecule type" value="Genomic_DNA"/>
</dbReference>
<reference evidence="1" key="2">
    <citation type="submission" date="2020-09" db="EMBL/GenBank/DDBJ databases">
        <authorList>
            <person name="Sun Q."/>
            <person name="Zhou Y."/>
        </authorList>
    </citation>
    <scope>NUCLEOTIDE SEQUENCE</scope>
    <source>
        <strain evidence="1">CGMCC 4.7398</strain>
    </source>
</reference>
<gene>
    <name evidence="1" type="ORF">GCM10017772_16780</name>
</gene>
<dbReference type="SUPFAM" id="SSF52540">
    <property type="entry name" value="P-loop containing nucleoside triphosphate hydrolases"/>
    <property type="match status" value="1"/>
</dbReference>
<dbReference type="Proteomes" id="UP000627369">
    <property type="component" value="Unassembled WGS sequence"/>
</dbReference>
<evidence type="ECO:0000313" key="1">
    <source>
        <dbReference type="EMBL" id="GHH70336.1"/>
    </source>
</evidence>
<evidence type="ECO:0000313" key="2">
    <source>
        <dbReference type="Proteomes" id="UP000627369"/>
    </source>
</evidence>
<name>A0A919FQV7_9MICO</name>
<dbReference type="InterPro" id="IPR027417">
    <property type="entry name" value="P-loop_NTPase"/>
</dbReference>
<protein>
    <recommendedName>
        <fullName evidence="3">TniB protein</fullName>
    </recommendedName>
</protein>
<keyword evidence="2" id="KW-1185">Reference proteome</keyword>
<reference evidence="1" key="1">
    <citation type="journal article" date="2014" name="Int. J. Syst. Evol. Microbiol.">
        <title>Complete genome sequence of Corynebacterium casei LMG S-19264T (=DSM 44701T), isolated from a smear-ripened cheese.</title>
        <authorList>
            <consortium name="US DOE Joint Genome Institute (JGI-PGF)"/>
            <person name="Walter F."/>
            <person name="Albersmeier A."/>
            <person name="Kalinowski J."/>
            <person name="Ruckert C."/>
        </authorList>
    </citation>
    <scope>NUCLEOTIDE SEQUENCE</scope>
    <source>
        <strain evidence="1">CGMCC 4.7398</strain>
    </source>
</reference>
<evidence type="ECO:0008006" key="3">
    <source>
        <dbReference type="Google" id="ProtNLM"/>
    </source>
</evidence>
<sequence>MNARRPVNTESVLNATTWHREARKTPAARPPVHTVHDLRAMPQRVLTRYIRDRDAWIKNLVFPWAAGNEAVSMIAQVVDENQYGPPGAKEIVAITAPFTAGKSTLVRGWANGYYRELIGAAIQSAAQPTWRPRPGVEAVHAPVVWIDLGSASKQRTLTMQILDYFGYPISGRIPDLIVRFSHVVANHQVRLIIVDDIHLLKVDQRDSRQVLDHLKHINTVLGQQGGSLVFVGKKDNKDGLVFNDPQLAGRLQLNELHTFAADTPSQVAEWQTFLHGAEHMLLPYLPAASPGLLASTHAPRIWRRTQGFIGDTAKLLKRATIQAALDGSWTITAGHLDAQRLSFRATTREQALRGRRAPAPVEHNVEVSA</sequence>
<accession>A0A919FQV7</accession>
<comment type="caution">
    <text evidence="1">The sequence shown here is derived from an EMBL/GenBank/DDBJ whole genome shotgun (WGS) entry which is preliminary data.</text>
</comment>